<evidence type="ECO:0000256" key="1">
    <source>
        <dbReference type="ARBA" id="ARBA00004141"/>
    </source>
</evidence>
<sequence length="246" mass="27045">MKDKAIVIKNLRKEFGLKAAVKDISLEVEEGTIISLLGVNGAGKTTTIRMLSGLSKPTGGDAFIFGKSIRSEMQEIKNISNLSTQETAVAPNLTVLENLEFMAELYGLPSNEVKEQVDKIIQMFSFEEVKKQKAKTLSGGWQRKVSIGMALITGPKILYLDEPTLGLDVLARRELWKDIEALKGEVTIVLTTHYMEEAEHLSDRVAVMVDGEIKACGSVEELKALTNADSLENAFITIAQNTDSHF</sequence>
<keyword evidence="11" id="KW-1185">Reference proteome</keyword>
<evidence type="ECO:0000256" key="5">
    <source>
        <dbReference type="ARBA" id="ARBA00022741"/>
    </source>
</evidence>
<keyword evidence="4" id="KW-0677">Repeat</keyword>
<dbReference type="GO" id="GO:0140359">
    <property type="term" value="F:ABC-type transporter activity"/>
    <property type="evidence" value="ECO:0007669"/>
    <property type="project" value="InterPro"/>
</dbReference>
<dbReference type="InterPro" id="IPR003593">
    <property type="entry name" value="AAA+_ATPase"/>
</dbReference>
<evidence type="ECO:0000256" key="4">
    <source>
        <dbReference type="ARBA" id="ARBA00022737"/>
    </source>
</evidence>
<dbReference type="PANTHER" id="PTHR19229">
    <property type="entry name" value="ATP-BINDING CASSETTE TRANSPORTER SUBFAMILY A ABCA"/>
    <property type="match status" value="1"/>
</dbReference>
<keyword evidence="6 10" id="KW-0067">ATP-binding</keyword>
<keyword evidence="2" id="KW-0813">Transport</keyword>
<keyword evidence="5" id="KW-0547">Nucleotide-binding</keyword>
<evidence type="ECO:0000256" key="3">
    <source>
        <dbReference type="ARBA" id="ARBA00022692"/>
    </source>
</evidence>
<evidence type="ECO:0000256" key="6">
    <source>
        <dbReference type="ARBA" id="ARBA00022840"/>
    </source>
</evidence>
<keyword evidence="7" id="KW-1133">Transmembrane helix</keyword>
<organism evidence="10 11">
    <name type="scientific">Robinsoniella peoriensis</name>
    <dbReference type="NCBI Taxonomy" id="180332"/>
    <lineage>
        <taxon>Bacteria</taxon>
        <taxon>Bacillati</taxon>
        <taxon>Bacillota</taxon>
        <taxon>Clostridia</taxon>
        <taxon>Lachnospirales</taxon>
        <taxon>Lachnospiraceae</taxon>
        <taxon>Robinsoniella</taxon>
    </lineage>
</organism>
<evidence type="ECO:0000313" key="11">
    <source>
        <dbReference type="Proteomes" id="UP000306509"/>
    </source>
</evidence>
<proteinExistence type="predicted"/>
<keyword evidence="10" id="KW-0378">Hydrolase</keyword>
<keyword evidence="8" id="KW-0472">Membrane</keyword>
<dbReference type="GO" id="GO:0005524">
    <property type="term" value="F:ATP binding"/>
    <property type="evidence" value="ECO:0007669"/>
    <property type="project" value="UniProtKB-KW"/>
</dbReference>
<dbReference type="InterPro" id="IPR017871">
    <property type="entry name" value="ABC_transporter-like_CS"/>
</dbReference>
<dbReference type="EMBL" id="QGQD01000109">
    <property type="protein sequence ID" value="TLC97809.1"/>
    <property type="molecule type" value="Genomic_DNA"/>
</dbReference>
<protein>
    <submittedName>
        <fullName evidence="10">Daunorubicin/doxorubicin resistance ATP-binding protein DrrA</fullName>
        <ecNumber evidence="10">3.6.3.-</ecNumber>
    </submittedName>
</protein>
<dbReference type="RefSeq" id="WP_044295372.1">
    <property type="nucleotide sequence ID" value="NZ_CABMJZ010000050.1"/>
</dbReference>
<gene>
    <name evidence="10" type="primary">drrA_11</name>
    <name evidence="10" type="ORF">DSM106044_05395</name>
</gene>
<evidence type="ECO:0000256" key="2">
    <source>
        <dbReference type="ARBA" id="ARBA00022448"/>
    </source>
</evidence>
<evidence type="ECO:0000313" key="10">
    <source>
        <dbReference type="EMBL" id="TLC97809.1"/>
    </source>
</evidence>
<evidence type="ECO:0000259" key="9">
    <source>
        <dbReference type="PROSITE" id="PS50893"/>
    </source>
</evidence>
<feature type="domain" description="ABC transporter" evidence="9">
    <location>
        <begin position="6"/>
        <end position="235"/>
    </location>
</feature>
<name>A0A4U8PZJ6_9FIRM</name>
<dbReference type="EC" id="3.6.3.-" evidence="10"/>
<dbReference type="InterPro" id="IPR026082">
    <property type="entry name" value="ABCA"/>
</dbReference>
<dbReference type="STRING" id="180332.GCA_000797495_01064"/>
<keyword evidence="3" id="KW-0812">Transmembrane</keyword>
<reference evidence="10 11" key="1">
    <citation type="journal article" date="2019" name="Anaerobe">
        <title>Detection of Robinsoniella peoriensis in multiple bone samples of a trauma patient.</title>
        <authorList>
            <person name="Schrottner P."/>
            <person name="Hartwich K."/>
            <person name="Bunk B."/>
            <person name="Schober I."/>
            <person name="Helbig S."/>
            <person name="Rudolph W.W."/>
            <person name="Gunzer F."/>
        </authorList>
    </citation>
    <scope>NUCLEOTIDE SEQUENCE [LARGE SCALE GENOMIC DNA]</scope>
    <source>
        <strain evidence="10 11">DSM 106044</strain>
    </source>
</reference>
<dbReference type="FunFam" id="3.40.50.300:FF:000335">
    <property type="entry name" value="ATP binding cassette subfamily A member 5"/>
    <property type="match status" value="1"/>
</dbReference>
<dbReference type="SUPFAM" id="SSF52540">
    <property type="entry name" value="P-loop containing nucleoside triphosphate hydrolases"/>
    <property type="match status" value="1"/>
</dbReference>
<dbReference type="SMART" id="SM00382">
    <property type="entry name" value="AAA"/>
    <property type="match status" value="1"/>
</dbReference>
<comment type="subcellular location">
    <subcellularLocation>
        <location evidence="1">Membrane</location>
        <topology evidence="1">Multi-pass membrane protein</topology>
    </subcellularLocation>
</comment>
<dbReference type="Gene3D" id="3.40.50.300">
    <property type="entry name" value="P-loop containing nucleotide triphosphate hydrolases"/>
    <property type="match status" value="1"/>
</dbReference>
<dbReference type="InterPro" id="IPR027417">
    <property type="entry name" value="P-loop_NTPase"/>
</dbReference>
<dbReference type="InterPro" id="IPR003439">
    <property type="entry name" value="ABC_transporter-like_ATP-bd"/>
</dbReference>
<dbReference type="GO" id="GO:0005319">
    <property type="term" value="F:lipid transporter activity"/>
    <property type="evidence" value="ECO:0007669"/>
    <property type="project" value="TreeGrafter"/>
</dbReference>
<dbReference type="OrthoDB" id="9775135at2"/>
<evidence type="ECO:0000256" key="8">
    <source>
        <dbReference type="ARBA" id="ARBA00023136"/>
    </source>
</evidence>
<dbReference type="Pfam" id="PF00005">
    <property type="entry name" value="ABC_tran"/>
    <property type="match status" value="1"/>
</dbReference>
<dbReference type="PROSITE" id="PS50893">
    <property type="entry name" value="ABC_TRANSPORTER_2"/>
    <property type="match status" value="1"/>
</dbReference>
<dbReference type="GO" id="GO:0016887">
    <property type="term" value="F:ATP hydrolysis activity"/>
    <property type="evidence" value="ECO:0007669"/>
    <property type="project" value="InterPro"/>
</dbReference>
<dbReference type="CDD" id="cd03263">
    <property type="entry name" value="ABC_subfamily_A"/>
    <property type="match status" value="1"/>
</dbReference>
<dbReference type="Proteomes" id="UP000306509">
    <property type="component" value="Unassembled WGS sequence"/>
</dbReference>
<accession>A0A4U8PZJ6</accession>
<comment type="caution">
    <text evidence="10">The sequence shown here is derived from an EMBL/GenBank/DDBJ whole genome shotgun (WGS) entry which is preliminary data.</text>
</comment>
<dbReference type="PROSITE" id="PS00211">
    <property type="entry name" value="ABC_TRANSPORTER_1"/>
    <property type="match status" value="1"/>
</dbReference>
<dbReference type="PANTHER" id="PTHR19229:SF36">
    <property type="entry name" value="ATP-BINDING CASSETTE SUB-FAMILY A MEMBER 2"/>
    <property type="match status" value="1"/>
</dbReference>
<dbReference type="GO" id="GO:0016020">
    <property type="term" value="C:membrane"/>
    <property type="evidence" value="ECO:0007669"/>
    <property type="project" value="UniProtKB-SubCell"/>
</dbReference>
<dbReference type="AlphaFoldDB" id="A0A4U8PZJ6"/>
<evidence type="ECO:0000256" key="7">
    <source>
        <dbReference type="ARBA" id="ARBA00022989"/>
    </source>
</evidence>